<evidence type="ECO:0000313" key="2">
    <source>
        <dbReference type="EMBL" id="KAL2344890.1"/>
    </source>
</evidence>
<comment type="caution">
    <text evidence="2">The sequence shown here is derived from an EMBL/GenBank/DDBJ whole genome shotgun (WGS) entry which is preliminary data.</text>
</comment>
<organism evidence="2 3">
    <name type="scientific">Flemingia macrophylla</name>
    <dbReference type="NCBI Taxonomy" id="520843"/>
    <lineage>
        <taxon>Eukaryota</taxon>
        <taxon>Viridiplantae</taxon>
        <taxon>Streptophyta</taxon>
        <taxon>Embryophyta</taxon>
        <taxon>Tracheophyta</taxon>
        <taxon>Spermatophyta</taxon>
        <taxon>Magnoliopsida</taxon>
        <taxon>eudicotyledons</taxon>
        <taxon>Gunneridae</taxon>
        <taxon>Pentapetalae</taxon>
        <taxon>rosids</taxon>
        <taxon>fabids</taxon>
        <taxon>Fabales</taxon>
        <taxon>Fabaceae</taxon>
        <taxon>Papilionoideae</taxon>
        <taxon>50 kb inversion clade</taxon>
        <taxon>NPAAA clade</taxon>
        <taxon>indigoferoid/millettioid clade</taxon>
        <taxon>Phaseoleae</taxon>
        <taxon>Flemingia</taxon>
    </lineage>
</organism>
<evidence type="ECO:0000313" key="3">
    <source>
        <dbReference type="Proteomes" id="UP001603857"/>
    </source>
</evidence>
<name>A0ABD1N9Z4_9FABA</name>
<keyword evidence="1" id="KW-0472">Membrane</keyword>
<reference evidence="2 3" key="1">
    <citation type="submission" date="2024-08" db="EMBL/GenBank/DDBJ databases">
        <title>Insights into the chromosomal genome structure of Flemingia macrophylla.</title>
        <authorList>
            <person name="Ding Y."/>
            <person name="Zhao Y."/>
            <person name="Bi W."/>
            <person name="Wu M."/>
            <person name="Zhao G."/>
            <person name="Gong Y."/>
            <person name="Li W."/>
            <person name="Zhang P."/>
        </authorList>
    </citation>
    <scope>NUCLEOTIDE SEQUENCE [LARGE SCALE GENOMIC DNA]</scope>
    <source>
        <strain evidence="2">DYQJB</strain>
        <tissue evidence="2">Leaf</tissue>
    </source>
</reference>
<proteinExistence type="predicted"/>
<accession>A0ABD1N9Z4</accession>
<evidence type="ECO:0000256" key="1">
    <source>
        <dbReference type="SAM" id="Phobius"/>
    </source>
</evidence>
<feature type="transmembrane region" description="Helical" evidence="1">
    <location>
        <begin position="20"/>
        <end position="40"/>
    </location>
</feature>
<keyword evidence="1" id="KW-0812">Transmembrane</keyword>
<dbReference type="EMBL" id="JBGMDY010000002">
    <property type="protein sequence ID" value="KAL2344890.1"/>
    <property type="molecule type" value="Genomic_DNA"/>
</dbReference>
<keyword evidence="1" id="KW-1133">Transmembrane helix</keyword>
<sequence length="61" mass="7249">MCFCLKFQFIGNASTNIKWFIKVFGELFVASFVDGMWLIWLKFQPYPVTTVKIRSFRCWSA</sequence>
<dbReference type="AlphaFoldDB" id="A0ABD1N9Z4"/>
<keyword evidence="3" id="KW-1185">Reference proteome</keyword>
<gene>
    <name evidence="2" type="ORF">Fmac_006175</name>
</gene>
<protein>
    <submittedName>
        <fullName evidence="2">Uncharacterized protein</fullName>
    </submittedName>
</protein>
<dbReference type="Proteomes" id="UP001603857">
    <property type="component" value="Unassembled WGS sequence"/>
</dbReference>